<dbReference type="EMBL" id="SMAB01000030">
    <property type="protein sequence ID" value="TCS78130.1"/>
    <property type="molecule type" value="Genomic_DNA"/>
</dbReference>
<dbReference type="RefSeq" id="WP_132770672.1">
    <property type="nucleotide sequence ID" value="NZ_SMAB01000030.1"/>
</dbReference>
<organism evidence="1 2">
    <name type="scientific">Tepidibacillus fermentans</name>
    <dbReference type="NCBI Taxonomy" id="1281767"/>
    <lineage>
        <taxon>Bacteria</taxon>
        <taxon>Bacillati</taxon>
        <taxon>Bacillota</taxon>
        <taxon>Bacilli</taxon>
        <taxon>Bacillales</taxon>
        <taxon>Bacillaceae</taxon>
        <taxon>Tepidibacillus</taxon>
    </lineage>
</organism>
<keyword evidence="2" id="KW-1185">Reference proteome</keyword>
<dbReference type="Proteomes" id="UP000295788">
    <property type="component" value="Unassembled WGS sequence"/>
</dbReference>
<sequence>MKTIHFIYSENPYQKMWDTFVYFESEAKTKQYLQEIYEKIDEKNGYKLAFHNTSKFIYFIKQAREYFHSAEKSNILVKPLLIYYGMMNLMKAVILTKDPSYPSHTGVLRHGITTRKLKKSNYQFHEDEIKIQKEGLIPLFYNLITQQPIEKIDGQKFKIKELLSLLPEILDSYKKSYDEQRIYPIFFENEKSHKFYLPIEILSHYHGNKNEVLSELNLYYSKKEESFQFVESNNPKFLNLQLVSNNNEENFHIIDHPMFLIDFKGRSFLKPILESRFLLPNLMIYYMIMFNLGMLCRYETELWGEIIFSFSSEDMYIINEFINSSLRTFPNLILNELFQGIHIFK</sequence>
<gene>
    <name evidence="1" type="ORF">EDD72_1302</name>
</gene>
<proteinExistence type="predicted"/>
<protein>
    <submittedName>
        <fullName evidence="1">YaaC-like protein</fullName>
    </submittedName>
</protein>
<evidence type="ECO:0000313" key="2">
    <source>
        <dbReference type="Proteomes" id="UP000295788"/>
    </source>
</evidence>
<dbReference type="InterPro" id="IPR026988">
    <property type="entry name" value="YaaC-like"/>
</dbReference>
<evidence type="ECO:0000313" key="1">
    <source>
        <dbReference type="EMBL" id="TCS78130.1"/>
    </source>
</evidence>
<dbReference type="AlphaFoldDB" id="A0A4R3K5W3"/>
<comment type="caution">
    <text evidence="1">The sequence shown here is derived from an EMBL/GenBank/DDBJ whole genome shotgun (WGS) entry which is preliminary data.</text>
</comment>
<reference evidence="1 2" key="1">
    <citation type="submission" date="2019-03" db="EMBL/GenBank/DDBJ databases">
        <title>Genomic Encyclopedia of Type Strains, Phase IV (KMG-IV): sequencing the most valuable type-strain genomes for metagenomic binning, comparative biology and taxonomic classification.</title>
        <authorList>
            <person name="Goeker M."/>
        </authorList>
    </citation>
    <scope>NUCLEOTIDE SEQUENCE [LARGE SCALE GENOMIC DNA]</scope>
    <source>
        <strain evidence="1 2">DSM 23802</strain>
    </source>
</reference>
<dbReference type="OrthoDB" id="2380109at2"/>
<dbReference type="Pfam" id="PF14175">
    <property type="entry name" value="YaaC"/>
    <property type="match status" value="1"/>
</dbReference>
<accession>A0A4R3K5W3</accession>
<name>A0A4R3K5W3_9BACI</name>